<dbReference type="InterPro" id="IPR011013">
    <property type="entry name" value="Gal_mutarotase_sf_dom"/>
</dbReference>
<dbReference type="InterPro" id="IPR014718">
    <property type="entry name" value="GH-type_carb-bd"/>
</dbReference>
<keyword evidence="2" id="KW-1185">Reference proteome</keyword>
<comment type="caution">
    <text evidence="1">The sequence shown here is derived from an EMBL/GenBank/DDBJ whole genome shotgun (WGS) entry which is preliminary data.</text>
</comment>
<organism evidence="1 2">
    <name type="scientific">Paenibacillus piri</name>
    <dbReference type="NCBI Taxonomy" id="2547395"/>
    <lineage>
        <taxon>Bacteria</taxon>
        <taxon>Bacillati</taxon>
        <taxon>Bacillota</taxon>
        <taxon>Bacilli</taxon>
        <taxon>Bacillales</taxon>
        <taxon>Paenibacillaceae</taxon>
        <taxon>Paenibacillus</taxon>
    </lineage>
</organism>
<dbReference type="OrthoDB" id="9795355at2"/>
<dbReference type="CDD" id="cd01081">
    <property type="entry name" value="Aldose_epim"/>
    <property type="match status" value="1"/>
</dbReference>
<reference evidence="1 2" key="1">
    <citation type="submission" date="2019-03" db="EMBL/GenBank/DDBJ databases">
        <title>This is whole genome sequence of Paenibacillus sp MS74 strain.</title>
        <authorList>
            <person name="Trinh H.N."/>
        </authorList>
    </citation>
    <scope>NUCLEOTIDE SEQUENCE [LARGE SCALE GENOMIC DNA]</scope>
    <source>
        <strain evidence="1 2">MS74</strain>
    </source>
</reference>
<dbReference type="InterPro" id="IPR008183">
    <property type="entry name" value="Aldose_1/G6P_1-epimerase"/>
</dbReference>
<evidence type="ECO:0000313" key="1">
    <source>
        <dbReference type="EMBL" id="TDF94099.1"/>
    </source>
</evidence>
<gene>
    <name evidence="1" type="ORF">E1757_24715</name>
</gene>
<dbReference type="Pfam" id="PF01263">
    <property type="entry name" value="Aldose_epim"/>
    <property type="match status" value="1"/>
</dbReference>
<dbReference type="Gene3D" id="2.70.98.10">
    <property type="match status" value="1"/>
</dbReference>
<dbReference type="SUPFAM" id="SSF74650">
    <property type="entry name" value="Galactose mutarotase-like"/>
    <property type="match status" value="1"/>
</dbReference>
<dbReference type="RefSeq" id="WP_133233208.1">
    <property type="nucleotide sequence ID" value="NZ_SMRT01000014.1"/>
</dbReference>
<name>A0A4R5KFA0_9BACL</name>
<protein>
    <submittedName>
        <fullName evidence="1">Aldose 1-epimerase</fullName>
    </submittedName>
</protein>
<dbReference type="AlphaFoldDB" id="A0A4R5KFA0"/>
<dbReference type="GO" id="GO:0030246">
    <property type="term" value="F:carbohydrate binding"/>
    <property type="evidence" value="ECO:0007669"/>
    <property type="project" value="InterPro"/>
</dbReference>
<proteinExistence type="predicted"/>
<dbReference type="EMBL" id="SMRT01000014">
    <property type="protein sequence ID" value="TDF94099.1"/>
    <property type="molecule type" value="Genomic_DNA"/>
</dbReference>
<sequence length="335" mass="38110">MVTENKSYEGLFHQEPAIWLKTGRYEAAVLPAVGANLIAFRDTENGYRFLREPAADEMERFKKAPYVHGIPVLFPPNRYEDGKFPWKGSVYQFPINEPATGNHLHGFVHNIPWTVEHFGADATESRVTLALTVRKGHSVHAYIPHSFTIRLTYTLSESGLLQHVSVRNEGSDTMPCLLAFHTTVNAPFLPGSAAADYRFKLTTGQRWELNERMLPTGRFQPLTENEERMKAEGISPFFEPMDNHYTAVPQNGRNRMELTDTRNRVTLVYDAGTAYKQWMIWNNNATEGFFCPEPQMNLVNAPSVPLPLHPDDIGLIGLEPGEIWEETSRLYCIEK</sequence>
<dbReference type="GO" id="GO:0005975">
    <property type="term" value="P:carbohydrate metabolic process"/>
    <property type="evidence" value="ECO:0007669"/>
    <property type="project" value="InterPro"/>
</dbReference>
<dbReference type="Proteomes" id="UP000295636">
    <property type="component" value="Unassembled WGS sequence"/>
</dbReference>
<accession>A0A4R5KFA0</accession>
<dbReference type="GO" id="GO:0016853">
    <property type="term" value="F:isomerase activity"/>
    <property type="evidence" value="ECO:0007669"/>
    <property type="project" value="InterPro"/>
</dbReference>
<evidence type="ECO:0000313" key="2">
    <source>
        <dbReference type="Proteomes" id="UP000295636"/>
    </source>
</evidence>